<evidence type="ECO:0000313" key="10">
    <source>
        <dbReference type="EMBL" id="DBA02351.1"/>
    </source>
</evidence>
<evidence type="ECO:0000256" key="3">
    <source>
        <dbReference type="ARBA" id="ARBA00022737"/>
    </source>
</evidence>
<feature type="domain" description="EGF-like" evidence="9">
    <location>
        <begin position="290"/>
        <end position="335"/>
    </location>
</feature>
<evidence type="ECO:0000256" key="5">
    <source>
        <dbReference type="PROSITE-ProRule" id="PRU00076"/>
    </source>
</evidence>
<feature type="transmembrane region" description="Helical" evidence="7">
    <location>
        <begin position="468"/>
        <end position="489"/>
    </location>
</feature>
<keyword evidence="3" id="KW-0677">Repeat</keyword>
<dbReference type="PROSITE" id="PS01186">
    <property type="entry name" value="EGF_2"/>
    <property type="match status" value="2"/>
</dbReference>
<evidence type="ECO:0000256" key="1">
    <source>
        <dbReference type="ARBA" id="ARBA00022536"/>
    </source>
</evidence>
<evidence type="ECO:0000256" key="2">
    <source>
        <dbReference type="ARBA" id="ARBA00022729"/>
    </source>
</evidence>
<gene>
    <name evidence="10" type="ORF">N0F65_007170</name>
</gene>
<feature type="disulfide bond" evidence="5">
    <location>
        <begin position="325"/>
        <end position="334"/>
    </location>
</feature>
<dbReference type="PANTHER" id="PTHR24050:SF28">
    <property type="entry name" value="UROMODULIN-LIKE"/>
    <property type="match status" value="1"/>
</dbReference>
<evidence type="ECO:0000259" key="9">
    <source>
        <dbReference type="PROSITE" id="PS50026"/>
    </source>
</evidence>
<feature type="chain" id="PRO_5043774688" description="EGF-like domain-containing protein" evidence="8">
    <location>
        <begin position="24"/>
        <end position="490"/>
    </location>
</feature>
<keyword evidence="7" id="KW-0472">Membrane</keyword>
<dbReference type="Gene3D" id="2.10.25.10">
    <property type="entry name" value="Laminin"/>
    <property type="match status" value="2"/>
</dbReference>
<evidence type="ECO:0000256" key="7">
    <source>
        <dbReference type="SAM" id="Phobius"/>
    </source>
</evidence>
<dbReference type="PROSITE" id="PS50026">
    <property type="entry name" value="EGF_3"/>
    <property type="match status" value="1"/>
</dbReference>
<dbReference type="InterPro" id="IPR000742">
    <property type="entry name" value="EGF"/>
</dbReference>
<dbReference type="SMART" id="SM00181">
    <property type="entry name" value="EGF"/>
    <property type="match status" value="3"/>
</dbReference>
<evidence type="ECO:0000256" key="4">
    <source>
        <dbReference type="ARBA" id="ARBA00023157"/>
    </source>
</evidence>
<dbReference type="AlphaFoldDB" id="A0AAV2Z4Q4"/>
<dbReference type="InterPro" id="IPR052235">
    <property type="entry name" value="Nephronectin_domain"/>
</dbReference>
<reference evidence="10" key="1">
    <citation type="submission" date="2022-11" db="EMBL/GenBank/DDBJ databases">
        <authorList>
            <person name="Morgan W.R."/>
            <person name="Tartar A."/>
        </authorList>
    </citation>
    <scope>NUCLEOTIDE SEQUENCE</scope>
    <source>
        <strain evidence="10">ARSEF 373</strain>
    </source>
</reference>
<keyword evidence="11" id="KW-1185">Reference proteome</keyword>
<feature type="compositionally biased region" description="Low complexity" evidence="6">
    <location>
        <begin position="149"/>
        <end position="203"/>
    </location>
</feature>
<reference evidence="10" key="2">
    <citation type="journal article" date="2023" name="Microbiol Resour">
        <title>Decontamination and Annotation of the Draft Genome Sequence of the Oomycete Lagenidium giganteum ARSEF 373.</title>
        <authorList>
            <person name="Morgan W.R."/>
            <person name="Tartar A."/>
        </authorList>
    </citation>
    <scope>NUCLEOTIDE SEQUENCE</scope>
    <source>
        <strain evidence="10">ARSEF 373</strain>
    </source>
</reference>
<dbReference type="Proteomes" id="UP001146120">
    <property type="component" value="Unassembled WGS sequence"/>
</dbReference>
<keyword evidence="7" id="KW-1133">Transmembrane helix</keyword>
<evidence type="ECO:0000313" key="11">
    <source>
        <dbReference type="Proteomes" id="UP001146120"/>
    </source>
</evidence>
<feature type="compositionally biased region" description="Low complexity" evidence="6">
    <location>
        <begin position="213"/>
        <end position="241"/>
    </location>
</feature>
<comment type="caution">
    <text evidence="5">Lacks conserved residue(s) required for the propagation of feature annotation.</text>
</comment>
<name>A0AAV2Z4Q4_9STRA</name>
<keyword evidence="1 5" id="KW-0245">EGF-like domain</keyword>
<keyword evidence="7" id="KW-0812">Transmembrane</keyword>
<evidence type="ECO:0000256" key="6">
    <source>
        <dbReference type="SAM" id="MobiDB-lite"/>
    </source>
</evidence>
<protein>
    <recommendedName>
        <fullName evidence="9">EGF-like domain-containing protein</fullName>
    </recommendedName>
</protein>
<evidence type="ECO:0000256" key="8">
    <source>
        <dbReference type="SAM" id="SignalP"/>
    </source>
</evidence>
<organism evidence="10 11">
    <name type="scientific">Lagenidium giganteum</name>
    <dbReference type="NCBI Taxonomy" id="4803"/>
    <lineage>
        <taxon>Eukaryota</taxon>
        <taxon>Sar</taxon>
        <taxon>Stramenopiles</taxon>
        <taxon>Oomycota</taxon>
        <taxon>Peronosporomycetes</taxon>
        <taxon>Pythiales</taxon>
        <taxon>Pythiaceae</taxon>
    </lineage>
</organism>
<keyword evidence="2 8" id="KW-0732">Signal</keyword>
<dbReference type="PROSITE" id="PS00022">
    <property type="entry name" value="EGF_1"/>
    <property type="match status" value="2"/>
</dbReference>
<dbReference type="PANTHER" id="PTHR24050">
    <property type="entry name" value="PA14 DOMAIN-CONTAINING PROTEIN"/>
    <property type="match status" value="1"/>
</dbReference>
<dbReference type="EMBL" id="DAKRPA010000032">
    <property type="protein sequence ID" value="DBA02351.1"/>
    <property type="molecule type" value="Genomic_DNA"/>
</dbReference>
<comment type="caution">
    <text evidence="10">The sequence shown here is derived from an EMBL/GenBank/DDBJ whole genome shotgun (WGS) entry which is preliminary data.</text>
</comment>
<sequence>MNTRSWVWLAALAVGMVMEQTQASSEVAEFIELMSASSGSGAASKLNAATKSSMKKLSYACEKDADCSDFPDTVCILINNYGETVGKCTPNTKSRPACRGGQPGLCPSYQDAQVGYLNAHCIFVAVDDPTTLGSGSGDAAAPVAGSGSKAAKPVTKKPTPAAGSKASAKTSGSGSAAAATKKPAAGSGSGTKAPATTSAAPTKKPARMLGAQAGTAKPNATKKAAASGSGSTGSGSSSAAAAGSKSIAGSAKNHGTYATVVIGNDTVTGYFKCVDVSDCQNQAYDSTTCEPKECGASSADKNQCNNHGTCTYPSIQTMTKRRCMCYKGFQGDKCQQEISAECDVDCGAGGDCVDGECKCKKGYDGKSYKGKAGKPSQRCTRCTNDQACQNNNPCNVETGKCDCASGYFGPTCGATEDGCTKISCGNKGSCKPLANGTGACFCSKCRGSECQQCEDFKCMECANGASQVGVAISVMVMSAFVAAVFGSIAL</sequence>
<keyword evidence="4 5" id="KW-1015">Disulfide bond</keyword>
<proteinExistence type="predicted"/>
<feature type="region of interest" description="Disordered" evidence="6">
    <location>
        <begin position="134"/>
        <end position="241"/>
    </location>
</feature>
<feature type="signal peptide" evidence="8">
    <location>
        <begin position="1"/>
        <end position="23"/>
    </location>
</feature>
<accession>A0AAV2Z4Q4</accession>